<keyword evidence="2" id="KW-0732">Signal</keyword>
<dbReference type="OrthoDB" id="10348945at2759"/>
<accession>J4CDQ3</accession>
<dbReference type="RefSeq" id="XP_009691843.1">
    <property type="nucleotide sequence ID" value="XM_009693548.1"/>
</dbReference>
<dbReference type="GeneID" id="20715953"/>
<sequence length="145" mass="16513">MKVITIYLLILALIGGTESLNAKSGEKSIKRFFKKAKNRVKGEWEFEKAKVNANVRANKEAEKHRRKVLKDELSKIKREEFFDQNYGKGDLESGKKYHLVGSSDVRAPSHHTHKVDDSELKALQLELEKKVVGDIDQFVQAVGAY</sequence>
<keyword evidence="4" id="KW-1185">Reference proteome</keyword>
<organism evidence="3 4">
    <name type="scientific">Theileria orientalis strain Shintoku</name>
    <dbReference type="NCBI Taxonomy" id="869250"/>
    <lineage>
        <taxon>Eukaryota</taxon>
        <taxon>Sar</taxon>
        <taxon>Alveolata</taxon>
        <taxon>Apicomplexa</taxon>
        <taxon>Aconoidasida</taxon>
        <taxon>Piroplasmida</taxon>
        <taxon>Theileriidae</taxon>
        <taxon>Theileria</taxon>
    </lineage>
</organism>
<reference evidence="3 4" key="1">
    <citation type="journal article" date="2012" name="MBio">
        <title>Comparative genome analysis of three eukaryotic parasites with differing abilities to transform leukocytes reveals key mediators of Theileria-induced leukocyte transformation.</title>
        <authorList>
            <person name="Hayashida K."/>
            <person name="Hara Y."/>
            <person name="Abe T."/>
            <person name="Yamasaki C."/>
            <person name="Toyoda A."/>
            <person name="Kosuge T."/>
            <person name="Suzuki Y."/>
            <person name="Sato Y."/>
            <person name="Kawashima S."/>
            <person name="Katayama T."/>
            <person name="Wakaguri H."/>
            <person name="Inoue N."/>
            <person name="Homma K."/>
            <person name="Tada-Umezaki M."/>
            <person name="Yagi Y."/>
            <person name="Fujii Y."/>
            <person name="Habara T."/>
            <person name="Kanehisa M."/>
            <person name="Watanabe H."/>
            <person name="Ito K."/>
            <person name="Gojobori T."/>
            <person name="Sugawara H."/>
            <person name="Imanishi T."/>
            <person name="Weir W."/>
            <person name="Gardner M."/>
            <person name="Pain A."/>
            <person name="Shiels B."/>
            <person name="Hattori M."/>
            <person name="Nene V."/>
            <person name="Sugimoto C."/>
        </authorList>
    </citation>
    <scope>NUCLEOTIDE SEQUENCE [LARGE SCALE GENOMIC DNA]</scope>
    <source>
        <strain evidence="3 4">Shintoku</strain>
    </source>
</reference>
<feature type="chain" id="PRO_5003778692" evidence="2">
    <location>
        <begin position="20"/>
        <end position="145"/>
    </location>
</feature>
<dbReference type="KEGG" id="tot:TOT_030000805"/>
<evidence type="ECO:0000313" key="4">
    <source>
        <dbReference type="Proteomes" id="UP000003786"/>
    </source>
</evidence>
<dbReference type="VEuPathDB" id="PiroplasmaDB:TOT_030000805"/>
<feature type="coiled-coil region" evidence="1">
    <location>
        <begin position="52"/>
        <end position="79"/>
    </location>
</feature>
<dbReference type="Proteomes" id="UP000003786">
    <property type="component" value="Chromosome 3"/>
</dbReference>
<evidence type="ECO:0000256" key="1">
    <source>
        <dbReference type="SAM" id="Coils"/>
    </source>
</evidence>
<dbReference type="EMBL" id="AP011948">
    <property type="protein sequence ID" value="BAM41542.1"/>
    <property type="molecule type" value="Genomic_DNA"/>
</dbReference>
<evidence type="ECO:0000256" key="2">
    <source>
        <dbReference type="SAM" id="SignalP"/>
    </source>
</evidence>
<protein>
    <submittedName>
        <fullName evidence="3">Uncharacterized protein</fullName>
    </submittedName>
</protein>
<proteinExistence type="predicted"/>
<evidence type="ECO:0000313" key="3">
    <source>
        <dbReference type="EMBL" id="BAM41542.1"/>
    </source>
</evidence>
<feature type="signal peptide" evidence="2">
    <location>
        <begin position="1"/>
        <end position="19"/>
    </location>
</feature>
<keyword evidence="1" id="KW-0175">Coiled coil</keyword>
<name>J4CDQ3_THEOR</name>
<dbReference type="AlphaFoldDB" id="J4CDQ3"/>
<gene>
    <name evidence="3" type="ORF">TOT_030000805</name>
</gene>